<name>A0A0D0C3F5_9AGAR</name>
<dbReference type="CDD" id="cd00143">
    <property type="entry name" value="PP2Cc"/>
    <property type="match status" value="1"/>
</dbReference>
<dbReference type="HOGENOM" id="CLU_020130_0_0_1"/>
<evidence type="ECO:0000259" key="1">
    <source>
        <dbReference type="PROSITE" id="PS51746"/>
    </source>
</evidence>
<dbReference type="SMART" id="SM00332">
    <property type="entry name" value="PP2Cc"/>
    <property type="match status" value="1"/>
</dbReference>
<dbReference type="PANTHER" id="PTHR13832:SF792">
    <property type="entry name" value="GM14286P"/>
    <property type="match status" value="1"/>
</dbReference>
<sequence>MTESRREISLWRFGDEPCPYTLISEPKLTLELERLSGARIIGRGSIGTTACVSLQPNLLPENANQDRYVVREFAIGDNSLEPESMWKLRVVFDGHLGHQTVDHAAENLPRMVESRLQACTSTDSNLVSQVLSETIQAYDDSLLSDLYSAMRSDGQNPLSEEEVRDFISDCEFDFGSGGQDYLKVLRCMQGTTVVLVLTSPDCKDLWVASLGDSYTVLGLQRDGHHRWEAIPLSSCHNGRNIQERERLSEKHPNEPEVVIRNRVLGAMSLTRAVGDFHYKLPQLYTDRLFMNVEPGWSRSEKRFVNSFIGRNLTPPYISNIPDVRYVNLRLDNTIGINGKERRMCLLMCTDGLADLYEDENDECEETDMFRRWIEVAAGSESNGALALLRDALGGTDEATVSSMLTAEIYDKWMDDTTILFEFL</sequence>
<dbReference type="InterPro" id="IPR001932">
    <property type="entry name" value="PPM-type_phosphatase-like_dom"/>
</dbReference>
<protein>
    <recommendedName>
        <fullName evidence="1">PPM-type phosphatase domain-containing protein</fullName>
    </recommendedName>
</protein>
<feature type="domain" description="PPM-type phosphatase" evidence="1">
    <location>
        <begin position="48"/>
        <end position="423"/>
    </location>
</feature>
<dbReference type="Gene3D" id="3.60.40.10">
    <property type="entry name" value="PPM-type phosphatase domain"/>
    <property type="match status" value="1"/>
</dbReference>
<dbReference type="Pfam" id="PF00481">
    <property type="entry name" value="PP2C"/>
    <property type="match status" value="1"/>
</dbReference>
<keyword evidence="3" id="KW-1185">Reference proteome</keyword>
<dbReference type="PANTHER" id="PTHR13832">
    <property type="entry name" value="PROTEIN PHOSPHATASE 2C"/>
    <property type="match status" value="1"/>
</dbReference>
<evidence type="ECO:0000313" key="3">
    <source>
        <dbReference type="Proteomes" id="UP000053593"/>
    </source>
</evidence>
<dbReference type="SUPFAM" id="SSF81606">
    <property type="entry name" value="PP2C-like"/>
    <property type="match status" value="1"/>
</dbReference>
<dbReference type="Proteomes" id="UP000053593">
    <property type="component" value="Unassembled WGS sequence"/>
</dbReference>
<evidence type="ECO:0000313" key="2">
    <source>
        <dbReference type="EMBL" id="KIK56894.1"/>
    </source>
</evidence>
<dbReference type="InterPro" id="IPR036457">
    <property type="entry name" value="PPM-type-like_dom_sf"/>
</dbReference>
<dbReference type="InterPro" id="IPR015655">
    <property type="entry name" value="PP2C"/>
</dbReference>
<dbReference type="AlphaFoldDB" id="A0A0D0C3F5"/>
<organism evidence="2 3">
    <name type="scientific">Collybiopsis luxurians FD-317 M1</name>
    <dbReference type="NCBI Taxonomy" id="944289"/>
    <lineage>
        <taxon>Eukaryota</taxon>
        <taxon>Fungi</taxon>
        <taxon>Dikarya</taxon>
        <taxon>Basidiomycota</taxon>
        <taxon>Agaricomycotina</taxon>
        <taxon>Agaricomycetes</taxon>
        <taxon>Agaricomycetidae</taxon>
        <taxon>Agaricales</taxon>
        <taxon>Marasmiineae</taxon>
        <taxon>Omphalotaceae</taxon>
        <taxon>Collybiopsis</taxon>
        <taxon>Collybiopsis luxurians</taxon>
    </lineage>
</organism>
<reference evidence="2 3" key="1">
    <citation type="submission" date="2014-04" db="EMBL/GenBank/DDBJ databases">
        <title>Evolutionary Origins and Diversification of the Mycorrhizal Mutualists.</title>
        <authorList>
            <consortium name="DOE Joint Genome Institute"/>
            <consortium name="Mycorrhizal Genomics Consortium"/>
            <person name="Kohler A."/>
            <person name="Kuo A."/>
            <person name="Nagy L.G."/>
            <person name="Floudas D."/>
            <person name="Copeland A."/>
            <person name="Barry K.W."/>
            <person name="Cichocki N."/>
            <person name="Veneault-Fourrey C."/>
            <person name="LaButti K."/>
            <person name="Lindquist E.A."/>
            <person name="Lipzen A."/>
            <person name="Lundell T."/>
            <person name="Morin E."/>
            <person name="Murat C."/>
            <person name="Riley R."/>
            <person name="Ohm R."/>
            <person name="Sun H."/>
            <person name="Tunlid A."/>
            <person name="Henrissat B."/>
            <person name="Grigoriev I.V."/>
            <person name="Hibbett D.S."/>
            <person name="Martin F."/>
        </authorList>
    </citation>
    <scope>NUCLEOTIDE SEQUENCE [LARGE SCALE GENOMIC DNA]</scope>
    <source>
        <strain evidence="2 3">FD-317 M1</strain>
    </source>
</reference>
<gene>
    <name evidence="2" type="ORF">GYMLUDRAFT_46785</name>
</gene>
<dbReference type="GO" id="GO:0004722">
    <property type="term" value="F:protein serine/threonine phosphatase activity"/>
    <property type="evidence" value="ECO:0007669"/>
    <property type="project" value="InterPro"/>
</dbReference>
<dbReference type="OrthoDB" id="19329at2759"/>
<accession>A0A0D0C3F5</accession>
<dbReference type="PROSITE" id="PS51746">
    <property type="entry name" value="PPM_2"/>
    <property type="match status" value="1"/>
</dbReference>
<proteinExistence type="predicted"/>
<dbReference type="EMBL" id="KN834794">
    <property type="protein sequence ID" value="KIK56894.1"/>
    <property type="molecule type" value="Genomic_DNA"/>
</dbReference>